<evidence type="ECO:0000313" key="15">
    <source>
        <dbReference type="EMBL" id="KUG04636.1"/>
    </source>
</evidence>
<evidence type="ECO:0000256" key="9">
    <source>
        <dbReference type="ARBA" id="ARBA00022722"/>
    </source>
</evidence>
<dbReference type="Gene3D" id="3.30.420.10">
    <property type="entry name" value="Ribonuclease H-like superfamily/Ribonuclease H"/>
    <property type="match status" value="1"/>
</dbReference>
<sequence>MSIADDESITSDELQRLKVLNLFEEQAYQTGYQFIAGLDEVGRGPIAGPVVAGAVILPRGFTLVGVDDSKKLTGKKREILAREIKRRALTWSVGYVYPPCLDQINILNATRRAMTLAVSHLHIKPDYLLIDALKLDDISIEQGSIIKGDSRSISIACASIIAKVERDEAMREMDSIFPGYNFSQHKGYATREHLEKLFARGPCAIHRQSFEPVKSILAGGKNEQQPGLFDQDDIECFNPGRAGAESK</sequence>
<dbReference type="InterPro" id="IPR012337">
    <property type="entry name" value="RNaseH-like_sf"/>
</dbReference>
<evidence type="ECO:0000256" key="13">
    <source>
        <dbReference type="ARBA" id="ARBA00023211"/>
    </source>
</evidence>
<dbReference type="PANTHER" id="PTHR10954:SF18">
    <property type="entry name" value="RIBONUCLEASE HII"/>
    <property type="match status" value="1"/>
</dbReference>
<dbReference type="InterPro" id="IPR024567">
    <property type="entry name" value="RNase_HII/HIII_dom"/>
</dbReference>
<comment type="cofactor">
    <cofactor evidence="2">
        <name>Mn(2+)</name>
        <dbReference type="ChEBI" id="CHEBI:29035"/>
    </cofactor>
</comment>
<evidence type="ECO:0000256" key="8">
    <source>
        <dbReference type="ARBA" id="ARBA00022490"/>
    </source>
</evidence>
<keyword evidence="10" id="KW-0479">Metal-binding</keyword>
<reference evidence="15" key="1">
    <citation type="journal article" date="2015" name="Proc. Natl. Acad. Sci. U.S.A.">
        <title>Networks of energetic and metabolic interactions define dynamics in microbial communities.</title>
        <authorList>
            <person name="Embree M."/>
            <person name="Liu J.K."/>
            <person name="Al-Bassam M.M."/>
            <person name="Zengler K."/>
        </authorList>
    </citation>
    <scope>NUCLEOTIDE SEQUENCE</scope>
</reference>
<gene>
    <name evidence="15" type="ORF">ASZ90_017997</name>
</gene>
<feature type="domain" description="RNase H type-2" evidence="14">
    <location>
        <begin position="33"/>
        <end position="222"/>
    </location>
</feature>
<comment type="caution">
    <text evidence="15">The sequence shown here is derived from an EMBL/GenBank/DDBJ whole genome shotgun (WGS) entry which is preliminary data.</text>
</comment>
<dbReference type="HAMAP" id="MF_00052_B">
    <property type="entry name" value="RNase_HII_B"/>
    <property type="match status" value="1"/>
</dbReference>
<evidence type="ECO:0000256" key="10">
    <source>
        <dbReference type="ARBA" id="ARBA00022723"/>
    </source>
</evidence>
<keyword evidence="8" id="KW-0963">Cytoplasm</keyword>
<dbReference type="Pfam" id="PF01351">
    <property type="entry name" value="RNase_HII"/>
    <property type="match status" value="1"/>
</dbReference>
<keyword evidence="13" id="KW-0464">Manganese</keyword>
<evidence type="ECO:0000256" key="3">
    <source>
        <dbReference type="ARBA" id="ARBA00001946"/>
    </source>
</evidence>
<dbReference type="InterPro" id="IPR001352">
    <property type="entry name" value="RNase_HII/HIII"/>
</dbReference>
<dbReference type="PANTHER" id="PTHR10954">
    <property type="entry name" value="RIBONUCLEASE H2 SUBUNIT A"/>
    <property type="match status" value="1"/>
</dbReference>
<evidence type="ECO:0000256" key="7">
    <source>
        <dbReference type="ARBA" id="ARBA00019179"/>
    </source>
</evidence>
<comment type="catalytic activity">
    <reaction evidence="1">
        <text>Endonucleolytic cleavage to 5'-phosphomonoester.</text>
        <dbReference type="EC" id="3.1.26.4"/>
    </reaction>
</comment>
<evidence type="ECO:0000256" key="2">
    <source>
        <dbReference type="ARBA" id="ARBA00001936"/>
    </source>
</evidence>
<dbReference type="SUPFAM" id="SSF53098">
    <property type="entry name" value="Ribonuclease H-like"/>
    <property type="match status" value="1"/>
</dbReference>
<keyword evidence="11" id="KW-0255">Endonuclease</keyword>
<dbReference type="GO" id="GO:0004523">
    <property type="term" value="F:RNA-DNA hybrid ribonuclease activity"/>
    <property type="evidence" value="ECO:0007669"/>
    <property type="project" value="UniProtKB-EC"/>
</dbReference>
<evidence type="ECO:0000256" key="4">
    <source>
        <dbReference type="ARBA" id="ARBA00004496"/>
    </source>
</evidence>
<evidence type="ECO:0000256" key="11">
    <source>
        <dbReference type="ARBA" id="ARBA00022759"/>
    </source>
</evidence>
<dbReference type="GO" id="GO:0003723">
    <property type="term" value="F:RNA binding"/>
    <property type="evidence" value="ECO:0007669"/>
    <property type="project" value="InterPro"/>
</dbReference>
<dbReference type="GO" id="GO:0005737">
    <property type="term" value="C:cytoplasm"/>
    <property type="evidence" value="ECO:0007669"/>
    <property type="project" value="UniProtKB-SubCell"/>
</dbReference>
<dbReference type="NCBIfam" id="NF000594">
    <property type="entry name" value="PRK00015.1-1"/>
    <property type="match status" value="1"/>
</dbReference>
<evidence type="ECO:0000256" key="12">
    <source>
        <dbReference type="ARBA" id="ARBA00022801"/>
    </source>
</evidence>
<dbReference type="InterPro" id="IPR036397">
    <property type="entry name" value="RNaseH_sf"/>
</dbReference>
<keyword evidence="9" id="KW-0540">Nuclease</keyword>
<dbReference type="GO" id="GO:0043137">
    <property type="term" value="P:DNA replication, removal of RNA primer"/>
    <property type="evidence" value="ECO:0007669"/>
    <property type="project" value="TreeGrafter"/>
</dbReference>
<evidence type="ECO:0000256" key="1">
    <source>
        <dbReference type="ARBA" id="ARBA00000077"/>
    </source>
</evidence>
<comment type="cofactor">
    <cofactor evidence="3">
        <name>Mg(2+)</name>
        <dbReference type="ChEBI" id="CHEBI:18420"/>
    </cofactor>
</comment>
<evidence type="ECO:0000259" key="14">
    <source>
        <dbReference type="PROSITE" id="PS51975"/>
    </source>
</evidence>
<accession>A0A0W8E7T1</accession>
<comment type="similarity">
    <text evidence="5">Belongs to the RNase HII family.</text>
</comment>
<dbReference type="InterPro" id="IPR022898">
    <property type="entry name" value="RNase_HII"/>
</dbReference>
<dbReference type="PROSITE" id="PS51975">
    <property type="entry name" value="RNASE_H_2"/>
    <property type="match status" value="1"/>
</dbReference>
<organism evidence="15">
    <name type="scientific">hydrocarbon metagenome</name>
    <dbReference type="NCBI Taxonomy" id="938273"/>
    <lineage>
        <taxon>unclassified sequences</taxon>
        <taxon>metagenomes</taxon>
        <taxon>ecological metagenomes</taxon>
    </lineage>
</organism>
<dbReference type="GO" id="GO:0006298">
    <property type="term" value="P:mismatch repair"/>
    <property type="evidence" value="ECO:0007669"/>
    <property type="project" value="TreeGrafter"/>
</dbReference>
<dbReference type="GO" id="GO:0046872">
    <property type="term" value="F:metal ion binding"/>
    <property type="evidence" value="ECO:0007669"/>
    <property type="project" value="UniProtKB-KW"/>
</dbReference>
<name>A0A0W8E7T1_9ZZZZ</name>
<dbReference type="GO" id="GO:0032299">
    <property type="term" value="C:ribonuclease H2 complex"/>
    <property type="evidence" value="ECO:0007669"/>
    <property type="project" value="TreeGrafter"/>
</dbReference>
<dbReference type="EC" id="3.1.26.4" evidence="6"/>
<protein>
    <recommendedName>
        <fullName evidence="7">Ribonuclease HII</fullName>
        <ecNumber evidence="6">3.1.26.4</ecNumber>
    </recommendedName>
</protein>
<dbReference type="NCBIfam" id="NF000595">
    <property type="entry name" value="PRK00015.1-3"/>
    <property type="match status" value="1"/>
</dbReference>
<comment type="subcellular location">
    <subcellularLocation>
        <location evidence="4">Cytoplasm</location>
    </subcellularLocation>
</comment>
<dbReference type="EMBL" id="LNQE01001844">
    <property type="protein sequence ID" value="KUG04636.1"/>
    <property type="molecule type" value="Genomic_DNA"/>
</dbReference>
<keyword evidence="12 15" id="KW-0378">Hydrolase</keyword>
<evidence type="ECO:0000256" key="6">
    <source>
        <dbReference type="ARBA" id="ARBA00012180"/>
    </source>
</evidence>
<evidence type="ECO:0000256" key="5">
    <source>
        <dbReference type="ARBA" id="ARBA00007383"/>
    </source>
</evidence>
<proteinExistence type="inferred from homology"/>
<dbReference type="AlphaFoldDB" id="A0A0W8E7T1"/>
<dbReference type="CDD" id="cd07182">
    <property type="entry name" value="RNase_HII_bacteria_HII_like"/>
    <property type="match status" value="1"/>
</dbReference>
<dbReference type="FunFam" id="3.30.420.10:FF:000006">
    <property type="entry name" value="Ribonuclease HII"/>
    <property type="match status" value="1"/>
</dbReference>